<proteinExistence type="predicted"/>
<dbReference type="AlphaFoldDB" id="A0A2S9XTF1"/>
<name>A0A2S9XTF1_9BACT</name>
<evidence type="ECO:0000313" key="1">
    <source>
        <dbReference type="EMBL" id="PRP96135.1"/>
    </source>
</evidence>
<protein>
    <submittedName>
        <fullName evidence="1">Uncharacterized protein</fullName>
    </submittedName>
</protein>
<reference evidence="1 2" key="1">
    <citation type="submission" date="2018-03" db="EMBL/GenBank/DDBJ databases">
        <title>Draft Genome Sequences of the Obligatory Marine Myxobacteria Enhygromyxa salina SWB007.</title>
        <authorList>
            <person name="Poehlein A."/>
            <person name="Moghaddam J.A."/>
            <person name="Harms H."/>
            <person name="Alanjari M."/>
            <person name="Koenig G.M."/>
            <person name="Daniel R."/>
            <person name="Schaeberle T.F."/>
        </authorList>
    </citation>
    <scope>NUCLEOTIDE SEQUENCE [LARGE SCALE GENOMIC DNA]</scope>
    <source>
        <strain evidence="1 2">SWB007</strain>
    </source>
</reference>
<sequence>MLGRVRADFGQSLADRDALKDRVAAIQREIEHEPADLRALYEIQLCRIEPVGLVYLWPAVSG</sequence>
<organism evidence="1 2">
    <name type="scientific">Enhygromyxa salina</name>
    <dbReference type="NCBI Taxonomy" id="215803"/>
    <lineage>
        <taxon>Bacteria</taxon>
        <taxon>Pseudomonadati</taxon>
        <taxon>Myxococcota</taxon>
        <taxon>Polyangia</taxon>
        <taxon>Nannocystales</taxon>
        <taxon>Nannocystaceae</taxon>
        <taxon>Enhygromyxa</taxon>
    </lineage>
</organism>
<dbReference type="EMBL" id="PVNL01000135">
    <property type="protein sequence ID" value="PRP96135.1"/>
    <property type="molecule type" value="Genomic_DNA"/>
</dbReference>
<dbReference type="OrthoDB" id="9814088at2"/>
<gene>
    <name evidence="1" type="ORF">ENSA7_69490</name>
</gene>
<accession>A0A2S9XTF1</accession>
<evidence type="ECO:0000313" key="2">
    <source>
        <dbReference type="Proteomes" id="UP000238823"/>
    </source>
</evidence>
<comment type="caution">
    <text evidence="1">The sequence shown here is derived from an EMBL/GenBank/DDBJ whole genome shotgun (WGS) entry which is preliminary data.</text>
</comment>
<dbReference type="RefSeq" id="WP_106093752.1">
    <property type="nucleotide sequence ID" value="NZ_PVNL01000135.1"/>
</dbReference>
<dbReference type="Proteomes" id="UP000238823">
    <property type="component" value="Unassembled WGS sequence"/>
</dbReference>